<dbReference type="RefSeq" id="WP_358356291.1">
    <property type="nucleotide sequence ID" value="NZ_JBEZFP010000055.1"/>
</dbReference>
<evidence type="ECO:0000313" key="2">
    <source>
        <dbReference type="Proteomes" id="UP001551482"/>
    </source>
</evidence>
<reference evidence="1 2" key="1">
    <citation type="submission" date="2024-06" db="EMBL/GenBank/DDBJ databases">
        <title>The Natural Products Discovery Center: Release of the First 8490 Sequenced Strains for Exploring Actinobacteria Biosynthetic Diversity.</title>
        <authorList>
            <person name="Kalkreuter E."/>
            <person name="Kautsar S.A."/>
            <person name="Yang D."/>
            <person name="Bader C.D."/>
            <person name="Teijaro C.N."/>
            <person name="Fluegel L."/>
            <person name="Davis C.M."/>
            <person name="Simpson J.R."/>
            <person name="Lauterbach L."/>
            <person name="Steele A.D."/>
            <person name="Gui C."/>
            <person name="Meng S."/>
            <person name="Li G."/>
            <person name="Viehrig K."/>
            <person name="Ye F."/>
            <person name="Su P."/>
            <person name="Kiefer A.F."/>
            <person name="Nichols A."/>
            <person name="Cepeda A.J."/>
            <person name="Yan W."/>
            <person name="Fan B."/>
            <person name="Jiang Y."/>
            <person name="Adhikari A."/>
            <person name="Zheng C.-J."/>
            <person name="Schuster L."/>
            <person name="Cowan T.M."/>
            <person name="Smanski M.J."/>
            <person name="Chevrette M.G."/>
            <person name="De Carvalho L.P.S."/>
            <person name="Shen B."/>
        </authorList>
    </citation>
    <scope>NUCLEOTIDE SEQUENCE [LARGE SCALE GENOMIC DNA]</scope>
    <source>
        <strain evidence="1 2">NPDC048946</strain>
    </source>
</reference>
<dbReference type="EMBL" id="JBEZFP010000055">
    <property type="protein sequence ID" value="MEU8136058.1"/>
    <property type="molecule type" value="Genomic_DNA"/>
</dbReference>
<sequence length="185" mass="20003">MPDTPMTAARLDEIDCWLAKHSGLRASIQAALEAGATTADITRMENDADAAADWIAEIGAPEMAAEIRRLRAEVGRLRAGADERIALLEAARDVLYAAGINQAHGGDTWPRIDDSIEELAQQRDQARADADRYREEHAEACALLVAVYQAAVGHTNGTTLGFVADVEEVRTELLDLRARLAAKEA</sequence>
<organism evidence="1 2">
    <name type="scientific">Streptodolium elevatio</name>
    <dbReference type="NCBI Taxonomy" id="3157996"/>
    <lineage>
        <taxon>Bacteria</taxon>
        <taxon>Bacillati</taxon>
        <taxon>Actinomycetota</taxon>
        <taxon>Actinomycetes</taxon>
        <taxon>Kitasatosporales</taxon>
        <taxon>Streptomycetaceae</taxon>
        <taxon>Streptodolium</taxon>
    </lineage>
</organism>
<protein>
    <submittedName>
        <fullName evidence="1">Uncharacterized protein</fullName>
    </submittedName>
</protein>
<name>A0ABV3DJX6_9ACTN</name>
<keyword evidence="2" id="KW-1185">Reference proteome</keyword>
<comment type="caution">
    <text evidence="1">The sequence shown here is derived from an EMBL/GenBank/DDBJ whole genome shotgun (WGS) entry which is preliminary data.</text>
</comment>
<dbReference type="Proteomes" id="UP001551482">
    <property type="component" value="Unassembled WGS sequence"/>
</dbReference>
<gene>
    <name evidence="1" type="ORF">AB0C36_21405</name>
</gene>
<proteinExistence type="predicted"/>
<accession>A0ABV3DJX6</accession>
<evidence type="ECO:0000313" key="1">
    <source>
        <dbReference type="EMBL" id="MEU8136058.1"/>
    </source>
</evidence>